<accession>A0ABU3Y9D4</accession>
<protein>
    <submittedName>
        <fullName evidence="14">Biopolymer transporter ExbD</fullName>
    </submittedName>
</protein>
<comment type="subcellular location">
    <subcellularLocation>
        <location evidence="2">Cell inner membrane</location>
        <topology evidence="2">Single-pass type II membrane protein</topology>
    </subcellularLocation>
    <subcellularLocation>
        <location evidence="12">Cell membrane</location>
        <topology evidence="12">Single-pass type II membrane protein</topology>
    </subcellularLocation>
</comment>
<evidence type="ECO:0000256" key="9">
    <source>
        <dbReference type="ARBA" id="ARBA00022927"/>
    </source>
</evidence>
<evidence type="ECO:0000256" key="12">
    <source>
        <dbReference type="RuleBase" id="RU003879"/>
    </source>
</evidence>
<keyword evidence="5 12" id="KW-0813">Transport</keyword>
<evidence type="ECO:0000256" key="2">
    <source>
        <dbReference type="ARBA" id="ARBA00004249"/>
    </source>
</evidence>
<evidence type="ECO:0000256" key="1">
    <source>
        <dbReference type="ARBA" id="ARBA00003540"/>
    </source>
</evidence>
<reference evidence="14 15" key="1">
    <citation type="submission" date="2023-10" db="EMBL/GenBank/DDBJ databases">
        <title>Sphingomonas sp. HF-S4 16S ribosomal RNA gene Genome sequencing and assembly.</title>
        <authorList>
            <person name="Lee H."/>
        </authorList>
    </citation>
    <scope>NUCLEOTIDE SEQUENCE [LARGE SCALE GENOMIC DNA]</scope>
    <source>
        <strain evidence="14 15">HF-S4</strain>
    </source>
</reference>
<dbReference type="Gene3D" id="3.30.420.270">
    <property type="match status" value="1"/>
</dbReference>
<evidence type="ECO:0000256" key="11">
    <source>
        <dbReference type="ARBA" id="ARBA00023136"/>
    </source>
</evidence>
<name>A0ABU3Y9D4_9SPHN</name>
<keyword evidence="15" id="KW-1185">Reference proteome</keyword>
<evidence type="ECO:0000313" key="15">
    <source>
        <dbReference type="Proteomes" id="UP001273531"/>
    </source>
</evidence>
<gene>
    <name evidence="14" type="ORF">RZN05_12345</name>
</gene>
<keyword evidence="10 13" id="KW-1133">Transmembrane helix</keyword>
<comment type="similarity">
    <text evidence="3 12">Belongs to the ExbD/TolR family.</text>
</comment>
<dbReference type="PANTHER" id="PTHR30558">
    <property type="entry name" value="EXBD MEMBRANE COMPONENT OF PMF-DRIVEN MACROMOLECULE IMPORT SYSTEM"/>
    <property type="match status" value="1"/>
</dbReference>
<evidence type="ECO:0000256" key="7">
    <source>
        <dbReference type="ARBA" id="ARBA00022519"/>
    </source>
</evidence>
<evidence type="ECO:0000256" key="13">
    <source>
        <dbReference type="SAM" id="Phobius"/>
    </source>
</evidence>
<evidence type="ECO:0000256" key="3">
    <source>
        <dbReference type="ARBA" id="ARBA00005811"/>
    </source>
</evidence>
<dbReference type="PANTHER" id="PTHR30558:SF12">
    <property type="entry name" value="BIOPOLYMER TRANSPORT PROTEIN EXBD"/>
    <property type="match status" value="1"/>
</dbReference>
<evidence type="ECO:0000256" key="10">
    <source>
        <dbReference type="ARBA" id="ARBA00022989"/>
    </source>
</evidence>
<feature type="transmembrane region" description="Helical" evidence="13">
    <location>
        <begin position="20"/>
        <end position="39"/>
    </location>
</feature>
<evidence type="ECO:0000256" key="6">
    <source>
        <dbReference type="ARBA" id="ARBA00022475"/>
    </source>
</evidence>
<evidence type="ECO:0000256" key="4">
    <source>
        <dbReference type="ARBA" id="ARBA00011471"/>
    </source>
</evidence>
<keyword evidence="11 13" id="KW-0472">Membrane</keyword>
<comment type="subunit">
    <text evidence="4">The accessory proteins ExbB and ExbD seem to form a complex with TonB.</text>
</comment>
<dbReference type="InterPro" id="IPR003400">
    <property type="entry name" value="ExbD"/>
</dbReference>
<evidence type="ECO:0000256" key="5">
    <source>
        <dbReference type="ARBA" id="ARBA00022448"/>
    </source>
</evidence>
<keyword evidence="6" id="KW-1003">Cell membrane</keyword>
<keyword evidence="9 12" id="KW-0653">Protein transport</keyword>
<evidence type="ECO:0000256" key="8">
    <source>
        <dbReference type="ARBA" id="ARBA00022692"/>
    </source>
</evidence>
<sequence>MAYTARPEPVPFSAINVTPFIDVMLVLLIVMILSIPVMTHKVPIDLPGKPKLTSEIERPYRLAIDRGGTLFWEGRAIADAELPGLLAKMQADATGVLHMQTDPDARYERFDGVLAVVKRAGVERLGFVGNQPLQD</sequence>
<dbReference type="RefSeq" id="WP_317226906.1">
    <property type="nucleotide sequence ID" value="NZ_JAWJEJ010000001.1"/>
</dbReference>
<organism evidence="14 15">
    <name type="scientific">Sphingomonas agrestis</name>
    <dbReference type="NCBI Taxonomy" id="3080540"/>
    <lineage>
        <taxon>Bacteria</taxon>
        <taxon>Pseudomonadati</taxon>
        <taxon>Pseudomonadota</taxon>
        <taxon>Alphaproteobacteria</taxon>
        <taxon>Sphingomonadales</taxon>
        <taxon>Sphingomonadaceae</taxon>
        <taxon>Sphingomonas</taxon>
    </lineage>
</organism>
<dbReference type="EMBL" id="JAWJEJ010000001">
    <property type="protein sequence ID" value="MDV3457777.1"/>
    <property type="molecule type" value="Genomic_DNA"/>
</dbReference>
<proteinExistence type="inferred from homology"/>
<keyword evidence="7" id="KW-0997">Cell inner membrane</keyword>
<evidence type="ECO:0000313" key="14">
    <source>
        <dbReference type="EMBL" id="MDV3457777.1"/>
    </source>
</evidence>
<dbReference type="Pfam" id="PF02472">
    <property type="entry name" value="ExbD"/>
    <property type="match status" value="1"/>
</dbReference>
<comment type="function">
    <text evidence="1">Involved in the TonB-dependent energy-dependent transport of various receptor-bound substrates.</text>
</comment>
<dbReference type="Proteomes" id="UP001273531">
    <property type="component" value="Unassembled WGS sequence"/>
</dbReference>
<comment type="caution">
    <text evidence="14">The sequence shown here is derived from an EMBL/GenBank/DDBJ whole genome shotgun (WGS) entry which is preliminary data.</text>
</comment>
<keyword evidence="8 12" id="KW-0812">Transmembrane</keyword>